<protein>
    <submittedName>
        <fullName evidence="6">Uncharacterized protein</fullName>
    </submittedName>
</protein>
<dbReference type="AlphaFoldDB" id="A0AAD3SGS8"/>
<dbReference type="GO" id="GO:0022857">
    <property type="term" value="F:transmembrane transporter activity"/>
    <property type="evidence" value="ECO:0007669"/>
    <property type="project" value="InterPro"/>
</dbReference>
<dbReference type="PANTHER" id="PTHR11119">
    <property type="entry name" value="XANTHINE-URACIL / VITAMIN C PERMEASE FAMILY MEMBER"/>
    <property type="match status" value="1"/>
</dbReference>
<reference evidence="6" key="1">
    <citation type="submission" date="2023-05" db="EMBL/GenBank/DDBJ databases">
        <title>Nepenthes gracilis genome sequencing.</title>
        <authorList>
            <person name="Fukushima K."/>
        </authorList>
    </citation>
    <scope>NUCLEOTIDE SEQUENCE</scope>
    <source>
        <strain evidence="6">SING2019-196</strain>
    </source>
</reference>
<dbReference type="Proteomes" id="UP001279734">
    <property type="component" value="Unassembled WGS sequence"/>
</dbReference>
<evidence type="ECO:0000256" key="2">
    <source>
        <dbReference type="ARBA" id="ARBA00008821"/>
    </source>
</evidence>
<comment type="caution">
    <text evidence="6">The sequence shown here is derived from an EMBL/GenBank/DDBJ whole genome shotgun (WGS) entry which is preliminary data.</text>
</comment>
<accession>A0AAD3SGS8</accession>
<dbReference type="InterPro" id="IPR006043">
    <property type="entry name" value="NCS2"/>
</dbReference>
<gene>
    <name evidence="6" type="ORF">Nepgr_012332</name>
</gene>
<keyword evidence="7" id="KW-1185">Reference proteome</keyword>
<evidence type="ECO:0000256" key="1">
    <source>
        <dbReference type="ARBA" id="ARBA00004141"/>
    </source>
</evidence>
<sequence length="113" mass="12254">MRSIYNRFALIISTAIVWTYAQILASTGVYNHKSPQTQSSCRSNPAALISAAPWVYFPRPFLWGKPSFHLGEVVTMTAASLVAFTKSTGTFLAVARYGSATPIPPSILNQSVS</sequence>
<evidence type="ECO:0000313" key="6">
    <source>
        <dbReference type="EMBL" id="GMH10491.1"/>
    </source>
</evidence>
<evidence type="ECO:0000256" key="4">
    <source>
        <dbReference type="ARBA" id="ARBA00022989"/>
    </source>
</evidence>
<name>A0AAD3SGS8_NEPGR</name>
<evidence type="ECO:0000256" key="5">
    <source>
        <dbReference type="ARBA" id="ARBA00023136"/>
    </source>
</evidence>
<comment type="subcellular location">
    <subcellularLocation>
        <location evidence="1">Membrane</location>
        <topology evidence="1">Multi-pass membrane protein</topology>
    </subcellularLocation>
</comment>
<keyword evidence="3" id="KW-0812">Transmembrane</keyword>
<organism evidence="6 7">
    <name type="scientific">Nepenthes gracilis</name>
    <name type="common">Slender pitcher plant</name>
    <dbReference type="NCBI Taxonomy" id="150966"/>
    <lineage>
        <taxon>Eukaryota</taxon>
        <taxon>Viridiplantae</taxon>
        <taxon>Streptophyta</taxon>
        <taxon>Embryophyta</taxon>
        <taxon>Tracheophyta</taxon>
        <taxon>Spermatophyta</taxon>
        <taxon>Magnoliopsida</taxon>
        <taxon>eudicotyledons</taxon>
        <taxon>Gunneridae</taxon>
        <taxon>Pentapetalae</taxon>
        <taxon>Caryophyllales</taxon>
        <taxon>Nepenthaceae</taxon>
        <taxon>Nepenthes</taxon>
    </lineage>
</organism>
<evidence type="ECO:0000313" key="7">
    <source>
        <dbReference type="Proteomes" id="UP001279734"/>
    </source>
</evidence>
<evidence type="ECO:0000256" key="3">
    <source>
        <dbReference type="ARBA" id="ARBA00022692"/>
    </source>
</evidence>
<comment type="similarity">
    <text evidence="2">Belongs to the nucleobase:cation symporter-2 (NCS2) (TC 2.A.40) family.</text>
</comment>
<keyword evidence="4" id="KW-1133">Transmembrane helix</keyword>
<proteinExistence type="inferred from homology"/>
<dbReference type="EMBL" id="BSYO01000010">
    <property type="protein sequence ID" value="GMH10491.1"/>
    <property type="molecule type" value="Genomic_DNA"/>
</dbReference>
<dbReference type="Pfam" id="PF00860">
    <property type="entry name" value="Xan_ur_permease"/>
    <property type="match status" value="1"/>
</dbReference>
<keyword evidence="5" id="KW-0472">Membrane</keyword>
<dbReference type="GO" id="GO:0016020">
    <property type="term" value="C:membrane"/>
    <property type="evidence" value="ECO:0007669"/>
    <property type="project" value="UniProtKB-SubCell"/>
</dbReference>